<feature type="region of interest" description="Disordered" evidence="5">
    <location>
        <begin position="1142"/>
        <end position="1167"/>
    </location>
</feature>
<dbReference type="SUPFAM" id="SSF52540">
    <property type="entry name" value="P-loop containing nucleoside triphosphate hydrolases"/>
    <property type="match status" value="1"/>
</dbReference>
<feature type="region of interest" description="Disordered" evidence="5">
    <location>
        <begin position="745"/>
        <end position="778"/>
    </location>
</feature>
<reference evidence="8" key="1">
    <citation type="submission" date="2022-03" db="EMBL/GenBank/DDBJ databases">
        <title>Draft genome sequence of Aduncisulcus paluster, a free-living microaerophilic Fornicata.</title>
        <authorList>
            <person name="Yuyama I."/>
            <person name="Kume K."/>
            <person name="Tamura T."/>
            <person name="Inagaki Y."/>
            <person name="Hashimoto T."/>
        </authorList>
    </citation>
    <scope>NUCLEOTIDE SEQUENCE</scope>
    <source>
        <strain evidence="8">NY0171</strain>
    </source>
</reference>
<keyword evidence="8" id="KW-0687">Ribonucleoprotein</keyword>
<feature type="compositionally biased region" description="Acidic residues" evidence="5">
    <location>
        <begin position="1315"/>
        <end position="1333"/>
    </location>
</feature>
<feature type="non-terminal residue" evidence="8">
    <location>
        <position position="1409"/>
    </location>
</feature>
<evidence type="ECO:0000256" key="4">
    <source>
        <dbReference type="ARBA" id="ARBA00022840"/>
    </source>
</evidence>
<gene>
    <name evidence="8" type="ORF">ADUPG1_007104</name>
</gene>
<feature type="region of interest" description="Disordered" evidence="5">
    <location>
        <begin position="1364"/>
        <end position="1385"/>
    </location>
</feature>
<protein>
    <submittedName>
        <fullName evidence="8">U5 small nuclear ribonucleoprotein 200 kDa helicase</fullName>
    </submittedName>
</protein>
<feature type="region of interest" description="Disordered" evidence="5">
    <location>
        <begin position="1310"/>
        <end position="1348"/>
    </location>
</feature>
<dbReference type="SMART" id="SM00973">
    <property type="entry name" value="Sec63"/>
    <property type="match status" value="1"/>
</dbReference>
<comment type="caution">
    <text evidence="8">The sequence shown here is derived from an EMBL/GenBank/DDBJ whole genome shotgun (WGS) entry which is preliminary data.</text>
</comment>
<dbReference type="InterPro" id="IPR001650">
    <property type="entry name" value="Helicase_C-like"/>
</dbReference>
<dbReference type="InterPro" id="IPR014001">
    <property type="entry name" value="Helicase_ATP-bd"/>
</dbReference>
<dbReference type="Pfam" id="PF02889">
    <property type="entry name" value="Sec63"/>
    <property type="match status" value="1"/>
</dbReference>
<feature type="compositionally biased region" description="Basic and acidic residues" evidence="5">
    <location>
        <begin position="1334"/>
        <end position="1348"/>
    </location>
</feature>
<accession>A0ABQ5KKS6</accession>
<evidence type="ECO:0000256" key="1">
    <source>
        <dbReference type="ARBA" id="ARBA00022741"/>
    </source>
</evidence>
<dbReference type="InterPro" id="IPR036388">
    <property type="entry name" value="WH-like_DNA-bd_sf"/>
</dbReference>
<dbReference type="InterPro" id="IPR011545">
    <property type="entry name" value="DEAD/DEAH_box_helicase_dom"/>
</dbReference>
<evidence type="ECO:0000259" key="6">
    <source>
        <dbReference type="PROSITE" id="PS51192"/>
    </source>
</evidence>
<feature type="compositionally biased region" description="Acidic residues" evidence="5">
    <location>
        <begin position="1151"/>
        <end position="1163"/>
    </location>
</feature>
<evidence type="ECO:0000256" key="2">
    <source>
        <dbReference type="ARBA" id="ARBA00022801"/>
    </source>
</evidence>
<evidence type="ECO:0000256" key="5">
    <source>
        <dbReference type="SAM" id="MobiDB-lite"/>
    </source>
</evidence>
<sequence length="1409" mass="158716">MEEESEYSYEYEEEEIEEEVIEEEENEVEFREIIETPTQHHTLVDKFENIHEYVDLPALRYGSLAKTKNTTITDEVLAKLSDTTVITQHLGFEDVYIPPPEREEDKEIPLHQENTLSTGTVKYELYPNLISISSLPKYAQVPFKGSSITQLNRVQSHVCDAALYDSDNMLICAPTGAGKTNVALLTILNIILPHINPQSGKVYPQSSREVSIVSSDDEDGTISEGKGDDSYIKIKVLHDNPLLLPHDFKIVYLAPMKSLVREQAENLRTKLMPLGINVEELSGDSVLPSSVMAKTHVLVATPEKWDVVTRRGLETSTVASVQLLILDEIHLLHDSRGPVLESLVARHMRYSRSFSGSTKCRFVGLSATLPNYQNVATFLHVPKKNVFTFSAKFRPTPLHMNVIGVDTKTESQLIKDSDKIAYGRAMDALSEKRKQVIVFVHSRKESHSFCEFIRDRAEKDGASGVLMSLFSKALSISTRNVTKSSKKDEEKDEEESMTSSEGESMDESEEMPFIPAPDTADNSINPQRYIRKVVSPALKALLPHGVGFHHAGLCRTDREVVEDLFRAGFVSILVSTATLAWGVNLPAHTVIIKGTRVFSPDHGQFVDLGFMDVLQMIGRAGRPQFDSEGHGIIITRHSDLGHYVSVFTQKLECESRMYRGICEHVCSEIALGAAECVSDIADWLGDTYLHVRCMFSPHKYGVPLELHSGDSTLLEWKRGISVAVCEELVRKGVCRWVLVKKEKEKEKEEEEDENKGIVPSKNDEESDEISVQRELDKSEPSPLSHRLLIKPTILGIICTRYHLTVDSIHTIYKALCSHIPPQSMDSFMIKQGKGQVQKMSIDEELHPPISSLPQLDIPTLSSSIILNILSLSDEFKQITVRDSDIKDLEFLMLKSPIPLSNPLSHPSSKLSLLFQALVSNVPLSRISQLAPDLTVVHQSASRVLQAIHDVCADAGGWENGANLAHSLSRCMKQRMWSVWCPLRQIKSIVNSDVREIERFGIPWAVLRGMNVPEIKFHITNKGGAVRMKKPLSVRNHAQAGHDPSHQLAMKIHTFSKRVPQFHLRTFATTVDTNTVKISVKIRPSHRFVFSNNYHGNNISCIFRIHSSNRILVHSNILCEGWRIKECATEAKRKAEPWILKQTQQQESLAKDEEDSENEEEEHDESVRVEENLNTLKRNIRQMERDLDSLECMWEEECVCVSTSFTVTMPTPFPFFLDSDLEVCEWVGCDVSSPCVLWSAVNVAEMTDSNAITAPVSASASLEFTREKEGSISGYDGDKDFVTRSMEKGWEWARDLCISIGALRQQVEREQNCLDDREDEEEEEEEEEEEVEEIEEKKMDEESVKKEQEEGVILDVKIKQEAEELSENVDTVPIASSSEDETEDSVTVDEKLSSIVSLLDICNPKMIISV</sequence>
<dbReference type="GO" id="GO:0004386">
    <property type="term" value="F:helicase activity"/>
    <property type="evidence" value="ECO:0007669"/>
    <property type="project" value="UniProtKB-KW"/>
</dbReference>
<keyword evidence="4" id="KW-0067">ATP-binding</keyword>
<dbReference type="InterPro" id="IPR027417">
    <property type="entry name" value="P-loop_NTPase"/>
</dbReference>
<dbReference type="Pfam" id="PF00271">
    <property type="entry name" value="Helicase_C"/>
    <property type="match status" value="1"/>
</dbReference>
<organism evidence="8 9">
    <name type="scientific">Aduncisulcus paluster</name>
    <dbReference type="NCBI Taxonomy" id="2918883"/>
    <lineage>
        <taxon>Eukaryota</taxon>
        <taxon>Metamonada</taxon>
        <taxon>Carpediemonas-like organisms</taxon>
        <taxon>Aduncisulcus</taxon>
    </lineage>
</organism>
<dbReference type="InterPro" id="IPR050474">
    <property type="entry name" value="Hel308_SKI2-like"/>
</dbReference>
<dbReference type="SMART" id="SM00487">
    <property type="entry name" value="DEXDc"/>
    <property type="match status" value="1"/>
</dbReference>
<name>A0ABQ5KKS6_9EUKA</name>
<dbReference type="Gene3D" id="1.10.10.10">
    <property type="entry name" value="Winged helix-like DNA-binding domain superfamily/Winged helix DNA-binding domain"/>
    <property type="match status" value="1"/>
</dbReference>
<keyword evidence="3 8" id="KW-0347">Helicase</keyword>
<evidence type="ECO:0000313" key="8">
    <source>
        <dbReference type="EMBL" id="GKT33095.1"/>
    </source>
</evidence>
<dbReference type="Gene3D" id="1.10.3380.10">
    <property type="entry name" value="Sec63 N-terminal domain-like domain"/>
    <property type="match status" value="1"/>
</dbReference>
<dbReference type="PROSITE" id="PS51192">
    <property type="entry name" value="HELICASE_ATP_BIND_1"/>
    <property type="match status" value="1"/>
</dbReference>
<evidence type="ECO:0000259" key="7">
    <source>
        <dbReference type="PROSITE" id="PS51194"/>
    </source>
</evidence>
<dbReference type="EMBL" id="BQXS01010135">
    <property type="protein sequence ID" value="GKT33095.1"/>
    <property type="molecule type" value="Genomic_DNA"/>
</dbReference>
<evidence type="ECO:0000313" key="9">
    <source>
        <dbReference type="Proteomes" id="UP001057375"/>
    </source>
</evidence>
<feature type="domain" description="Helicase C-terminal" evidence="7">
    <location>
        <begin position="421"/>
        <end position="672"/>
    </location>
</feature>
<dbReference type="Proteomes" id="UP001057375">
    <property type="component" value="Unassembled WGS sequence"/>
</dbReference>
<dbReference type="Gene3D" id="3.40.50.300">
    <property type="entry name" value="P-loop containing nucleotide triphosphate hydrolases"/>
    <property type="match status" value="3"/>
</dbReference>
<dbReference type="CDD" id="cd18795">
    <property type="entry name" value="SF2_C_Ski2"/>
    <property type="match status" value="1"/>
</dbReference>
<proteinExistence type="predicted"/>
<dbReference type="SMART" id="SM00490">
    <property type="entry name" value="HELICc"/>
    <property type="match status" value="1"/>
</dbReference>
<keyword evidence="9" id="KW-1185">Reference proteome</keyword>
<dbReference type="GO" id="GO:1990904">
    <property type="term" value="C:ribonucleoprotein complex"/>
    <property type="evidence" value="ECO:0007669"/>
    <property type="project" value="UniProtKB-KW"/>
</dbReference>
<feature type="region of interest" description="Disordered" evidence="5">
    <location>
        <begin position="481"/>
        <end position="513"/>
    </location>
</feature>
<feature type="domain" description="Helicase ATP-binding" evidence="6">
    <location>
        <begin position="160"/>
        <end position="387"/>
    </location>
</feature>
<keyword evidence="2" id="KW-0378">Hydrolase</keyword>
<dbReference type="PANTHER" id="PTHR47961">
    <property type="entry name" value="DNA POLYMERASE THETA, PUTATIVE (AFU_ORTHOLOGUE AFUA_1G05260)-RELATED"/>
    <property type="match status" value="1"/>
</dbReference>
<dbReference type="SUPFAM" id="SSF158702">
    <property type="entry name" value="Sec63 N-terminal domain-like"/>
    <property type="match status" value="1"/>
</dbReference>
<dbReference type="PANTHER" id="PTHR47961:SF4">
    <property type="entry name" value="ACTIVATING SIGNAL COINTEGRATOR 1 COMPLEX SUBUNIT 3"/>
    <property type="match status" value="1"/>
</dbReference>
<keyword evidence="1" id="KW-0547">Nucleotide-binding</keyword>
<dbReference type="PROSITE" id="PS51194">
    <property type="entry name" value="HELICASE_CTER"/>
    <property type="match status" value="1"/>
</dbReference>
<evidence type="ECO:0000256" key="3">
    <source>
        <dbReference type="ARBA" id="ARBA00022806"/>
    </source>
</evidence>
<dbReference type="InterPro" id="IPR004179">
    <property type="entry name" value="Sec63-dom"/>
</dbReference>
<dbReference type="Pfam" id="PF00270">
    <property type="entry name" value="DEAD"/>
    <property type="match status" value="1"/>
</dbReference>